<dbReference type="RefSeq" id="WP_168211095.1">
    <property type="nucleotide sequence ID" value="NZ_CP042912.1"/>
</dbReference>
<evidence type="ECO:0000313" key="2">
    <source>
        <dbReference type="Proteomes" id="UP000322214"/>
    </source>
</evidence>
<accession>A0A5B9P9U1</accession>
<proteinExistence type="predicted"/>
<sequence>MNNEYDYSTKSFALNNVDADTNFESASGAKLIGTGGLATDRSGVTNAQRVFRI</sequence>
<evidence type="ECO:0000313" key="1">
    <source>
        <dbReference type="EMBL" id="QEG23098.1"/>
    </source>
</evidence>
<dbReference type="AlphaFoldDB" id="A0A5B9P9U1"/>
<dbReference type="KEGG" id="mff:MFFC18_29930"/>
<protein>
    <submittedName>
        <fullName evidence="1">Uncharacterized protein</fullName>
    </submittedName>
</protein>
<dbReference type="EMBL" id="CP042912">
    <property type="protein sequence ID" value="QEG23098.1"/>
    <property type="molecule type" value="Genomic_DNA"/>
</dbReference>
<name>A0A5B9P9U1_9BACT</name>
<dbReference type="Proteomes" id="UP000322214">
    <property type="component" value="Chromosome"/>
</dbReference>
<keyword evidence="2" id="KW-1185">Reference proteome</keyword>
<organism evidence="1 2">
    <name type="scientific">Mariniblastus fucicola</name>
    <dbReference type="NCBI Taxonomy" id="980251"/>
    <lineage>
        <taxon>Bacteria</taxon>
        <taxon>Pseudomonadati</taxon>
        <taxon>Planctomycetota</taxon>
        <taxon>Planctomycetia</taxon>
        <taxon>Pirellulales</taxon>
        <taxon>Pirellulaceae</taxon>
        <taxon>Mariniblastus</taxon>
    </lineage>
</organism>
<gene>
    <name evidence="1" type="ORF">MFFC18_29930</name>
</gene>
<reference evidence="1 2" key="1">
    <citation type="submission" date="2019-08" db="EMBL/GenBank/DDBJ databases">
        <title>Deep-cultivation of Planctomycetes and their phenomic and genomic characterization uncovers novel biology.</title>
        <authorList>
            <person name="Wiegand S."/>
            <person name="Jogler M."/>
            <person name="Boedeker C."/>
            <person name="Pinto D."/>
            <person name="Vollmers J."/>
            <person name="Rivas-Marin E."/>
            <person name="Kohn T."/>
            <person name="Peeters S.H."/>
            <person name="Heuer A."/>
            <person name="Rast P."/>
            <person name="Oberbeckmann S."/>
            <person name="Bunk B."/>
            <person name="Jeske O."/>
            <person name="Meyerdierks A."/>
            <person name="Storesund J.E."/>
            <person name="Kallscheuer N."/>
            <person name="Luecker S."/>
            <person name="Lage O.M."/>
            <person name="Pohl T."/>
            <person name="Merkel B.J."/>
            <person name="Hornburger P."/>
            <person name="Mueller R.-W."/>
            <person name="Bruemmer F."/>
            <person name="Labrenz M."/>
            <person name="Spormann A.M."/>
            <person name="Op den Camp H."/>
            <person name="Overmann J."/>
            <person name="Amann R."/>
            <person name="Jetten M.S.M."/>
            <person name="Mascher T."/>
            <person name="Medema M.H."/>
            <person name="Devos D.P."/>
            <person name="Kaster A.-K."/>
            <person name="Ovreas L."/>
            <person name="Rohde M."/>
            <person name="Galperin M.Y."/>
            <person name="Jogler C."/>
        </authorList>
    </citation>
    <scope>NUCLEOTIDE SEQUENCE [LARGE SCALE GENOMIC DNA]</scope>
    <source>
        <strain evidence="1 2">FC18</strain>
    </source>
</reference>